<comment type="caution">
    <text evidence="1">The sequence shown here is derived from an EMBL/GenBank/DDBJ whole genome shotgun (WGS) entry which is preliminary data.</text>
</comment>
<evidence type="ECO:0000313" key="2">
    <source>
        <dbReference type="Proteomes" id="UP000012062"/>
    </source>
</evidence>
<proteinExistence type="predicted"/>
<dbReference type="AlphaFoldDB" id="M5EIQ9"/>
<dbReference type="OrthoDB" id="8162839at2"/>
<reference evidence="1 2" key="1">
    <citation type="submission" date="2013-02" db="EMBL/GenBank/DDBJ databases">
        <authorList>
            <person name="Genoscope - CEA"/>
        </authorList>
    </citation>
    <scope>NUCLEOTIDE SEQUENCE [LARGE SCALE GENOMIC DNA]</scope>
    <source>
        <strain evidence="1 2">STM 2683</strain>
    </source>
</reference>
<protein>
    <recommendedName>
        <fullName evidence="3">DUF1127 domain-containing protein</fullName>
    </recommendedName>
</protein>
<name>M5EIQ9_9HYPH</name>
<sequence length="82" mass="9513">MNDTLASAPLQAACPGMPVGLAEVSRQRLTTLRNIIAAWRERTRFRWELKRMSKDNPHLIDDIGLTRRQVEAEIAKLPFWQR</sequence>
<dbReference type="eggNOG" id="COG5457">
    <property type="taxonomic scope" value="Bacteria"/>
</dbReference>
<dbReference type="RefSeq" id="WP_008872969.1">
    <property type="nucleotide sequence ID" value="NZ_CAUM01000021.1"/>
</dbReference>
<evidence type="ECO:0000313" key="1">
    <source>
        <dbReference type="EMBL" id="CCV03988.1"/>
    </source>
</evidence>
<evidence type="ECO:0008006" key="3">
    <source>
        <dbReference type="Google" id="ProtNLM"/>
    </source>
</evidence>
<dbReference type="EMBL" id="CAUM01000021">
    <property type="protein sequence ID" value="CCV03988.1"/>
    <property type="molecule type" value="Genomic_DNA"/>
</dbReference>
<gene>
    <name evidence="1" type="ORF">MESS2_1170001</name>
</gene>
<keyword evidence="2" id="KW-1185">Reference proteome</keyword>
<dbReference type="Proteomes" id="UP000012062">
    <property type="component" value="Unassembled WGS sequence"/>
</dbReference>
<accession>M5EIQ9</accession>
<organism evidence="1 2">
    <name type="scientific">Mesorhizobium metallidurans STM 2683</name>
    <dbReference type="NCBI Taxonomy" id="1297569"/>
    <lineage>
        <taxon>Bacteria</taxon>
        <taxon>Pseudomonadati</taxon>
        <taxon>Pseudomonadota</taxon>
        <taxon>Alphaproteobacteria</taxon>
        <taxon>Hyphomicrobiales</taxon>
        <taxon>Phyllobacteriaceae</taxon>
        <taxon>Mesorhizobium</taxon>
    </lineage>
</organism>